<reference evidence="3 4" key="1">
    <citation type="journal article" date="2007" name="Int. J. Syst. Evol. Microbiol.">
        <title>Description of Pelomonas aquatica sp. nov. and Pelomonas puraquae sp. nov., isolated from industrial and haemodialysis water.</title>
        <authorList>
            <person name="Gomila M."/>
            <person name="Bowien B."/>
            <person name="Falsen E."/>
            <person name="Moore E.R."/>
            <person name="Lalucat J."/>
        </authorList>
    </citation>
    <scope>NUCLEOTIDE SEQUENCE [LARGE SCALE GENOMIC DNA]</scope>
    <source>
        <strain evidence="3 4">CCUG 52769</strain>
    </source>
</reference>
<organism evidence="3 4">
    <name type="scientific">Roseateles puraquae</name>
    <dbReference type="NCBI Taxonomy" id="431059"/>
    <lineage>
        <taxon>Bacteria</taxon>
        <taxon>Pseudomonadati</taxon>
        <taxon>Pseudomonadota</taxon>
        <taxon>Betaproteobacteria</taxon>
        <taxon>Burkholderiales</taxon>
        <taxon>Sphaerotilaceae</taxon>
        <taxon>Roseateles</taxon>
    </lineage>
</organism>
<dbReference type="Proteomes" id="UP000197446">
    <property type="component" value="Unassembled WGS sequence"/>
</dbReference>
<evidence type="ECO:0000313" key="3">
    <source>
        <dbReference type="EMBL" id="OWR00484.1"/>
    </source>
</evidence>
<keyword evidence="1" id="KW-0732">Signal</keyword>
<protein>
    <recommendedName>
        <fullName evidence="2">Ice-binding protein C-terminal domain-containing protein</fullName>
    </recommendedName>
</protein>
<dbReference type="NCBIfam" id="NF038122">
    <property type="entry name" value="metallo_LGF"/>
    <property type="match status" value="1"/>
</dbReference>
<gene>
    <name evidence="3" type="ORF">CDO81_25420</name>
</gene>
<dbReference type="AlphaFoldDB" id="A0A254MYH6"/>
<evidence type="ECO:0000313" key="4">
    <source>
        <dbReference type="Proteomes" id="UP000197446"/>
    </source>
</evidence>
<sequence>MSFRLTLRPVALALSLGLAGLAPSAHALNIVLRDISSTPMTAEQLGAFQQAANYWSSKLTDNVTVYIDVGFNSLGANILGQASSSASSVSYSTLRSALVNDAKSATDATAVSHLQTGSSLSFYATQGDLSTRLDNDNTANNRFLSVNTANLKALGLTTNTTANNPDATIIFATGFASSFAYSRVNGQVPANKTDFITVAEHEIGHALGFVSGVDSIDECLAANNSCKNSFETQAWYSPLDLFRYSAAGKLDVTVGGTRYFSIDGGATAIESFSTGAYNGNGWQASHFGTSVITLMRPFVGDGQSYDATTSDLLAFDAIGWDVAAAVPEPASYALLLGGLAALGLKRRRQAA</sequence>
<dbReference type="InterPro" id="IPR013424">
    <property type="entry name" value="Ice-binding_C"/>
</dbReference>
<dbReference type="RefSeq" id="WP_088486067.1">
    <property type="nucleotide sequence ID" value="NZ_NISI01000018.1"/>
</dbReference>
<dbReference type="EMBL" id="NISI01000018">
    <property type="protein sequence ID" value="OWR00484.1"/>
    <property type="molecule type" value="Genomic_DNA"/>
</dbReference>
<dbReference type="SUPFAM" id="SSF55486">
    <property type="entry name" value="Metalloproteases ('zincins'), catalytic domain"/>
    <property type="match status" value="2"/>
</dbReference>
<feature type="chain" id="PRO_5011993175" description="Ice-binding protein C-terminal domain-containing protein" evidence="1">
    <location>
        <begin position="28"/>
        <end position="351"/>
    </location>
</feature>
<dbReference type="Pfam" id="PF07589">
    <property type="entry name" value="PEP-CTERM"/>
    <property type="match status" value="1"/>
</dbReference>
<feature type="signal peptide" evidence="1">
    <location>
        <begin position="1"/>
        <end position="27"/>
    </location>
</feature>
<feature type="domain" description="Ice-binding protein C-terminal" evidence="2">
    <location>
        <begin position="325"/>
        <end position="348"/>
    </location>
</feature>
<accession>A0A254MYH6</accession>
<evidence type="ECO:0000259" key="2">
    <source>
        <dbReference type="Pfam" id="PF07589"/>
    </source>
</evidence>
<name>A0A254MYH6_9BURK</name>
<comment type="caution">
    <text evidence="3">The sequence shown here is derived from an EMBL/GenBank/DDBJ whole genome shotgun (WGS) entry which is preliminary data.</text>
</comment>
<dbReference type="OrthoDB" id="8198236at2"/>
<dbReference type="NCBIfam" id="TIGR02595">
    <property type="entry name" value="PEP_CTERM"/>
    <property type="match status" value="1"/>
</dbReference>
<proteinExistence type="predicted"/>
<evidence type="ECO:0000256" key="1">
    <source>
        <dbReference type="SAM" id="SignalP"/>
    </source>
</evidence>
<keyword evidence="4" id="KW-1185">Reference proteome</keyword>